<reference evidence="12" key="2">
    <citation type="journal article" date="2021" name="Genome Biol. Evol.">
        <title>Developing a high-quality reference genome for a parasitic bivalve with doubly uniparental inheritance (Bivalvia: Unionida).</title>
        <authorList>
            <person name="Smith C.H."/>
        </authorList>
    </citation>
    <scope>NUCLEOTIDE SEQUENCE</scope>
    <source>
        <strain evidence="12">CHS0354</strain>
        <tissue evidence="12">Mantle</tissue>
    </source>
</reference>
<proteinExistence type="inferred from homology"/>
<protein>
    <recommendedName>
        <fullName evidence="11">Fork-head domain-containing protein</fullName>
    </recommendedName>
</protein>
<feature type="domain" description="Fork-head" evidence="11">
    <location>
        <begin position="122"/>
        <end position="216"/>
    </location>
</feature>
<dbReference type="Gene3D" id="1.10.10.10">
    <property type="entry name" value="Winged helix-like DNA-binding domain superfamily/Winged helix DNA-binding domain"/>
    <property type="match status" value="1"/>
</dbReference>
<keyword evidence="6" id="KW-0804">Transcription</keyword>
<dbReference type="PRINTS" id="PR00053">
    <property type="entry name" value="FORKHEAD"/>
</dbReference>
<dbReference type="InterPro" id="IPR036390">
    <property type="entry name" value="WH_DNA-bd_sf"/>
</dbReference>
<dbReference type="GO" id="GO:0005634">
    <property type="term" value="C:nucleus"/>
    <property type="evidence" value="ECO:0007669"/>
    <property type="project" value="UniProtKB-SubCell"/>
</dbReference>
<reference evidence="12" key="1">
    <citation type="journal article" date="2021" name="Genome Biol. Evol.">
        <title>A High-Quality Reference Genome for a Parasitic Bivalve with Doubly Uniparental Inheritance (Bivalvia: Unionida).</title>
        <authorList>
            <person name="Smith C.H."/>
        </authorList>
    </citation>
    <scope>NUCLEOTIDE SEQUENCE</scope>
    <source>
        <strain evidence="12">CHS0354</strain>
    </source>
</reference>
<dbReference type="InterPro" id="IPR036388">
    <property type="entry name" value="WH-like_DNA-bd_sf"/>
</dbReference>
<dbReference type="CDD" id="cd20023">
    <property type="entry name" value="FH_FOXJ1"/>
    <property type="match status" value="1"/>
</dbReference>
<dbReference type="SUPFAM" id="SSF46785">
    <property type="entry name" value="Winged helix' DNA-binding domain"/>
    <property type="match status" value="1"/>
</dbReference>
<evidence type="ECO:0000256" key="3">
    <source>
        <dbReference type="ARBA" id="ARBA00023015"/>
    </source>
</evidence>
<evidence type="ECO:0000256" key="1">
    <source>
        <dbReference type="ARBA" id="ARBA00004123"/>
    </source>
</evidence>
<dbReference type="Proteomes" id="UP001195483">
    <property type="component" value="Unassembled WGS sequence"/>
</dbReference>
<keyword evidence="4 9" id="KW-0238">DNA-binding</keyword>
<evidence type="ECO:0000256" key="6">
    <source>
        <dbReference type="ARBA" id="ARBA00023163"/>
    </source>
</evidence>
<comment type="caution">
    <text evidence="12">The sequence shown here is derived from an EMBL/GenBank/DDBJ whole genome shotgun (WGS) entry which is preliminary data.</text>
</comment>
<keyword evidence="13" id="KW-1185">Reference proteome</keyword>
<feature type="region of interest" description="Disordered" evidence="10">
    <location>
        <begin position="209"/>
        <end position="243"/>
    </location>
</feature>
<evidence type="ECO:0000256" key="10">
    <source>
        <dbReference type="SAM" id="MobiDB-lite"/>
    </source>
</evidence>
<keyword evidence="5" id="KW-0010">Activator</keyword>
<evidence type="ECO:0000256" key="7">
    <source>
        <dbReference type="ARBA" id="ARBA00023242"/>
    </source>
</evidence>
<evidence type="ECO:0000256" key="2">
    <source>
        <dbReference type="ARBA" id="ARBA00022794"/>
    </source>
</evidence>
<evidence type="ECO:0000313" key="13">
    <source>
        <dbReference type="Proteomes" id="UP001195483"/>
    </source>
</evidence>
<comment type="similarity">
    <text evidence="8">Belongs to the FOXJ1 family.</text>
</comment>
<dbReference type="InterPro" id="IPR030456">
    <property type="entry name" value="TF_fork_head_CS_2"/>
</dbReference>
<dbReference type="FunFam" id="1.10.10.10:FF:000030">
    <property type="entry name" value="Forkhead box protein K2"/>
    <property type="match status" value="1"/>
</dbReference>
<evidence type="ECO:0000313" key="12">
    <source>
        <dbReference type="EMBL" id="KAK3579229.1"/>
    </source>
</evidence>
<evidence type="ECO:0000256" key="4">
    <source>
        <dbReference type="ARBA" id="ARBA00023125"/>
    </source>
</evidence>
<dbReference type="PANTHER" id="PTHR46805">
    <property type="entry name" value="FORKHEAD BOX PROTEIN J1"/>
    <property type="match status" value="1"/>
</dbReference>
<dbReference type="InterPro" id="IPR018122">
    <property type="entry name" value="TF_fork_head_CS_1"/>
</dbReference>
<dbReference type="AlphaFoldDB" id="A0AAE0RTD0"/>
<sequence>MPVVSRTHLAARFRQNWMAKYPLDTYGNGGMSLDDSLTSLNWLQNLNILKITTPTPPSSPVPMTYENAKRTKVNPNSVLNVTCGPPPTKMGGNHYNPPDTPPLTPTTLGGDSIDYKTNPYVKPPYSYATLICMAMKENKKSKITLSEIYNWITDNFMYYNLADPSWQNSIRHNLSLNKCFQKVPRRKDEPGKGGFWRINPEYNDMIESGVFKKRRNSRDSNPPPTPVKRIKKEEDLLPSCSGDSRTNVGSIDGGWNYVIQCGNHEDYASLKGDFTWTSILNQDIDIGGVKVKTEDLIDSNETYEATSSIISMSPPSSESNSNDFGFDELFSGMKYSDIPVDMTTNDPLDLTVVGQSIKAPEWWNESINFGDSRNFYCQGKIGRESGLHTPIAPSPVHDHEGNHPWSEGVDLEQMSTAFDVDNLFDIDNIPSPAL</sequence>
<dbReference type="PROSITE" id="PS00658">
    <property type="entry name" value="FORK_HEAD_2"/>
    <property type="match status" value="1"/>
</dbReference>
<dbReference type="InterPro" id="IPR001766">
    <property type="entry name" value="Fork_head_dom"/>
</dbReference>
<dbReference type="PROSITE" id="PS50039">
    <property type="entry name" value="FORK_HEAD_3"/>
    <property type="match status" value="1"/>
</dbReference>
<comment type="subcellular location">
    <subcellularLocation>
        <location evidence="1 9">Nucleus</location>
    </subcellularLocation>
</comment>
<dbReference type="GO" id="GO:0000981">
    <property type="term" value="F:DNA-binding transcription factor activity, RNA polymerase II-specific"/>
    <property type="evidence" value="ECO:0007669"/>
    <property type="project" value="TreeGrafter"/>
</dbReference>
<dbReference type="PANTHER" id="PTHR46805:SF1">
    <property type="entry name" value="FORKHEAD BOX PROTEIN J1"/>
    <property type="match status" value="1"/>
</dbReference>
<evidence type="ECO:0000256" key="9">
    <source>
        <dbReference type="PROSITE-ProRule" id="PRU00089"/>
    </source>
</evidence>
<dbReference type="EMBL" id="JAEAOA010001954">
    <property type="protein sequence ID" value="KAK3579229.1"/>
    <property type="molecule type" value="Genomic_DNA"/>
</dbReference>
<gene>
    <name evidence="12" type="ORF">CHS0354_033298</name>
</gene>
<keyword evidence="2" id="KW-0970">Cilium biogenesis/degradation</keyword>
<dbReference type="InterPro" id="IPR047513">
    <property type="entry name" value="FOXJ1"/>
</dbReference>
<dbReference type="GO" id="GO:0030030">
    <property type="term" value="P:cell projection organization"/>
    <property type="evidence" value="ECO:0007669"/>
    <property type="project" value="UniProtKB-KW"/>
</dbReference>
<dbReference type="GO" id="GO:0000978">
    <property type="term" value="F:RNA polymerase II cis-regulatory region sequence-specific DNA binding"/>
    <property type="evidence" value="ECO:0007669"/>
    <property type="project" value="TreeGrafter"/>
</dbReference>
<keyword evidence="7 9" id="KW-0539">Nucleus</keyword>
<evidence type="ECO:0000259" key="11">
    <source>
        <dbReference type="PROSITE" id="PS50039"/>
    </source>
</evidence>
<name>A0AAE0RTD0_9BIVA</name>
<feature type="DNA-binding region" description="Fork-head" evidence="9">
    <location>
        <begin position="122"/>
        <end position="216"/>
    </location>
</feature>
<dbReference type="Pfam" id="PF00250">
    <property type="entry name" value="Forkhead"/>
    <property type="match status" value="1"/>
</dbReference>
<dbReference type="SMART" id="SM00339">
    <property type="entry name" value="FH"/>
    <property type="match status" value="1"/>
</dbReference>
<evidence type="ECO:0000256" key="8">
    <source>
        <dbReference type="ARBA" id="ARBA00034770"/>
    </source>
</evidence>
<reference evidence="12" key="3">
    <citation type="submission" date="2023-05" db="EMBL/GenBank/DDBJ databases">
        <authorList>
            <person name="Smith C.H."/>
        </authorList>
    </citation>
    <scope>NUCLEOTIDE SEQUENCE</scope>
    <source>
        <strain evidence="12">CHS0354</strain>
        <tissue evidence="12">Mantle</tissue>
    </source>
</reference>
<dbReference type="InterPro" id="IPR047512">
    <property type="entry name" value="FH_FOXJ1"/>
</dbReference>
<keyword evidence="3" id="KW-0805">Transcription regulation</keyword>
<organism evidence="12 13">
    <name type="scientific">Potamilus streckersoni</name>
    <dbReference type="NCBI Taxonomy" id="2493646"/>
    <lineage>
        <taxon>Eukaryota</taxon>
        <taxon>Metazoa</taxon>
        <taxon>Spiralia</taxon>
        <taxon>Lophotrochozoa</taxon>
        <taxon>Mollusca</taxon>
        <taxon>Bivalvia</taxon>
        <taxon>Autobranchia</taxon>
        <taxon>Heteroconchia</taxon>
        <taxon>Palaeoheterodonta</taxon>
        <taxon>Unionida</taxon>
        <taxon>Unionoidea</taxon>
        <taxon>Unionidae</taxon>
        <taxon>Ambleminae</taxon>
        <taxon>Lampsilini</taxon>
        <taxon>Potamilus</taxon>
    </lineage>
</organism>
<accession>A0AAE0RTD0</accession>
<dbReference type="PROSITE" id="PS00657">
    <property type="entry name" value="FORK_HEAD_1"/>
    <property type="match status" value="1"/>
</dbReference>
<evidence type="ECO:0000256" key="5">
    <source>
        <dbReference type="ARBA" id="ARBA00023159"/>
    </source>
</evidence>